<dbReference type="Pfam" id="PF14808">
    <property type="entry name" value="TMEM164"/>
    <property type="match status" value="1"/>
</dbReference>
<feature type="transmembrane region" description="Helical" evidence="1">
    <location>
        <begin position="79"/>
        <end position="97"/>
    </location>
</feature>
<protein>
    <submittedName>
        <fullName evidence="2">Putative TIGR02206 family protein</fullName>
    </submittedName>
</protein>
<dbReference type="AlphaFoldDB" id="E0NN23"/>
<reference evidence="2 3" key="1">
    <citation type="submission" date="2010-07" db="EMBL/GenBank/DDBJ databases">
        <authorList>
            <person name="Muzny D."/>
            <person name="Qin X."/>
            <person name="Deng J."/>
            <person name="Jiang H."/>
            <person name="Liu Y."/>
            <person name="Qu J."/>
            <person name="Song X.-Z."/>
            <person name="Zhang L."/>
            <person name="Thornton R."/>
            <person name="Coyle M."/>
            <person name="Francisco L."/>
            <person name="Jackson L."/>
            <person name="Javaid M."/>
            <person name="Korchina V."/>
            <person name="Kovar C."/>
            <person name="Mata R."/>
            <person name="Mathew T."/>
            <person name="Ngo R."/>
            <person name="Nguyen L."/>
            <person name="Nguyen N."/>
            <person name="Okwuonu G."/>
            <person name="Ongeri F."/>
            <person name="Pham C."/>
            <person name="Simmons D."/>
            <person name="Wilczek-Boney K."/>
            <person name="Hale W."/>
            <person name="Jakkamsetti A."/>
            <person name="Pham P."/>
            <person name="Ruth R."/>
            <person name="San Lucas F."/>
            <person name="Warren J."/>
            <person name="Zhang J."/>
            <person name="Zhao Z."/>
            <person name="Zhou C."/>
            <person name="Zhu D."/>
            <person name="Lee S."/>
            <person name="Bess C."/>
            <person name="Blankenburg K."/>
            <person name="Forbes L."/>
            <person name="Fu Q."/>
            <person name="Gubbala S."/>
            <person name="Hirani K."/>
            <person name="Jayaseelan J.C."/>
            <person name="Lara F."/>
            <person name="Munidasa M."/>
            <person name="Palculict T."/>
            <person name="Patil S."/>
            <person name="Pu L.-L."/>
            <person name="Saada N."/>
            <person name="Tang L."/>
            <person name="Weissenberger G."/>
            <person name="Zhu Y."/>
            <person name="Hemphill L."/>
            <person name="Shang Y."/>
            <person name="Youmans B."/>
            <person name="Ayvaz T."/>
            <person name="Ross M."/>
            <person name="Santibanez J."/>
            <person name="Aqrawi P."/>
            <person name="Gross S."/>
            <person name="Joshi V."/>
            <person name="Fowler G."/>
            <person name="Nazareth L."/>
            <person name="Reid J."/>
            <person name="Worley K."/>
            <person name="Petrosino J."/>
            <person name="Highlander S."/>
            <person name="Gibbs R."/>
        </authorList>
    </citation>
    <scope>NUCLEOTIDE SEQUENCE [LARGE SCALE GENOMIC DNA]</scope>
    <source>
        <strain evidence="2 3">ATCC BAA-1640</strain>
    </source>
</reference>
<organism evidence="2 3">
    <name type="scientific">Peptoniphilus duerdenii ATCC BAA-1640</name>
    <dbReference type="NCBI Taxonomy" id="862517"/>
    <lineage>
        <taxon>Bacteria</taxon>
        <taxon>Bacillati</taxon>
        <taxon>Bacillota</taxon>
        <taxon>Tissierellia</taxon>
        <taxon>Tissierellales</taxon>
        <taxon>Peptoniphilaceae</taxon>
        <taxon>Peptoniphilus</taxon>
    </lineage>
</organism>
<gene>
    <name evidence="2" type="ORF">HMPREF9225_1562</name>
</gene>
<evidence type="ECO:0000256" key="1">
    <source>
        <dbReference type="SAM" id="Phobius"/>
    </source>
</evidence>
<dbReference type="Proteomes" id="UP000003280">
    <property type="component" value="Unassembled WGS sequence"/>
</dbReference>
<proteinExistence type="predicted"/>
<feature type="transmembrane region" description="Helical" evidence="1">
    <location>
        <begin position="48"/>
        <end position="70"/>
    </location>
</feature>
<dbReference type="eggNOG" id="ENOG50334YA">
    <property type="taxonomic scope" value="Bacteria"/>
</dbReference>
<name>E0NN23_9FIRM</name>
<keyword evidence="3" id="KW-1185">Reference proteome</keyword>
<keyword evidence="1" id="KW-0472">Membrane</keyword>
<accession>E0NN23</accession>
<feature type="transmembrane region" description="Helical" evidence="1">
    <location>
        <begin position="103"/>
        <end position="125"/>
    </location>
</feature>
<keyword evidence="1" id="KW-1133">Transmembrane helix</keyword>
<comment type="caution">
    <text evidence="2">The sequence shown here is derived from an EMBL/GenBank/DDBJ whole genome shotgun (WGS) entry which is preliminary data.</text>
</comment>
<sequence>MLFVIILAGVLFYKPYLRNKKFKVILHVVPITLELIRLALVYNTEYYMVSYLPFHLCIWGTYFLVLDLVFVDNKFIKSCLFYLFMTGAILALIFPDWGLLNKYSYVSMISWIIHAILVFIPIYMILNGEYKPKFLDIKYPLIFIIAILPVIKYLNLRFDANFFYINEPSHGSPLEIIYKYAPNYIMTLMLITAVVMALVYLVYRLINLVLTRGK</sequence>
<feature type="transmembrane region" description="Helical" evidence="1">
    <location>
        <begin position="184"/>
        <end position="206"/>
    </location>
</feature>
<feature type="transmembrane region" description="Helical" evidence="1">
    <location>
        <begin position="24"/>
        <end position="42"/>
    </location>
</feature>
<evidence type="ECO:0000313" key="3">
    <source>
        <dbReference type="Proteomes" id="UP000003280"/>
    </source>
</evidence>
<dbReference type="HOGENOM" id="CLU_096106_0_0_9"/>
<evidence type="ECO:0000313" key="2">
    <source>
        <dbReference type="EMBL" id="EFM24696.1"/>
    </source>
</evidence>
<feature type="transmembrane region" description="Helical" evidence="1">
    <location>
        <begin position="137"/>
        <end position="154"/>
    </location>
</feature>
<dbReference type="STRING" id="862517.HMPREF9225_1562"/>
<keyword evidence="1" id="KW-0812">Transmembrane</keyword>
<dbReference type="EMBL" id="AEEH01000048">
    <property type="protein sequence ID" value="EFM24696.1"/>
    <property type="molecule type" value="Genomic_DNA"/>
</dbReference>